<gene>
    <name evidence="2" type="ORF">JQS30_12695</name>
</gene>
<organism evidence="2 3">
    <name type="scientific">Natronoglycomyces albus</name>
    <dbReference type="NCBI Taxonomy" id="2811108"/>
    <lineage>
        <taxon>Bacteria</taxon>
        <taxon>Bacillati</taxon>
        <taxon>Actinomycetota</taxon>
        <taxon>Actinomycetes</taxon>
        <taxon>Glycomycetales</taxon>
        <taxon>Glycomycetaceae</taxon>
        <taxon>Natronoglycomyces</taxon>
    </lineage>
</organism>
<dbReference type="RefSeq" id="WP_213170620.1">
    <property type="nucleotide sequence ID" value="NZ_CP070496.1"/>
</dbReference>
<dbReference type="SUPFAM" id="SSF56112">
    <property type="entry name" value="Protein kinase-like (PK-like)"/>
    <property type="match status" value="1"/>
</dbReference>
<dbReference type="Proteomes" id="UP000662939">
    <property type="component" value="Chromosome"/>
</dbReference>
<dbReference type="PANTHER" id="PTHR21310">
    <property type="entry name" value="AMINOGLYCOSIDE PHOSPHOTRANSFERASE-RELATED-RELATED"/>
    <property type="match status" value="1"/>
</dbReference>
<accession>A0A895XM58</accession>
<dbReference type="Gene3D" id="3.90.1200.10">
    <property type="match status" value="1"/>
</dbReference>
<proteinExistence type="predicted"/>
<evidence type="ECO:0000313" key="3">
    <source>
        <dbReference type="Proteomes" id="UP000662939"/>
    </source>
</evidence>
<evidence type="ECO:0000259" key="1">
    <source>
        <dbReference type="Pfam" id="PF01636"/>
    </source>
</evidence>
<dbReference type="KEGG" id="nav:JQS30_12695"/>
<evidence type="ECO:0000313" key="2">
    <source>
        <dbReference type="EMBL" id="QSB04623.1"/>
    </source>
</evidence>
<feature type="domain" description="Aminoglycoside phosphotransferase" evidence="1">
    <location>
        <begin position="28"/>
        <end position="218"/>
    </location>
</feature>
<dbReference type="AlphaFoldDB" id="A0A895XM58"/>
<sequence length="278" mass="30144">MALNSEHIEESLAELSAQIGRPLRVVHSLAGGQHARTFLVSDGVDEYVARVFPPEDTAATHEVGILERLEPLGDAVPHLVAVAGAASPVVLTTRVPGSTPHPQLPPEAMAAPLARMLARIHALDGSGLRLAPARVPPGDSPIAQAAQAEWDRLDTSERVLTHYDLWIGNTLWQARKLTGVVDWSGARHAPRAVDLAWFRQDLVLLGSVAAAESFRAEYERICGPVKDLELWDRQAAAQADPAVEAWAANYVGIGRPQITARLLRQRLNAWSARLLRAI</sequence>
<dbReference type="InterPro" id="IPR011009">
    <property type="entry name" value="Kinase-like_dom_sf"/>
</dbReference>
<dbReference type="EMBL" id="CP070496">
    <property type="protein sequence ID" value="QSB04623.1"/>
    <property type="molecule type" value="Genomic_DNA"/>
</dbReference>
<name>A0A895XM58_9ACTN</name>
<dbReference type="Pfam" id="PF01636">
    <property type="entry name" value="APH"/>
    <property type="match status" value="1"/>
</dbReference>
<dbReference type="InterPro" id="IPR002575">
    <property type="entry name" value="Aminoglycoside_PTrfase"/>
</dbReference>
<reference evidence="2" key="1">
    <citation type="submission" date="2021-02" db="EMBL/GenBank/DDBJ databases">
        <title>Natronoglycomyces albus gen. nov., sp. nov, a haloalkaliphilic actinobacterium from a soda solonchak soil.</title>
        <authorList>
            <person name="Sorokin D.Y."/>
            <person name="Khijniak T.V."/>
            <person name="Zakharycheva A.P."/>
            <person name="Boueva O.V."/>
            <person name="Ariskina E.V."/>
            <person name="Hahnke R.L."/>
            <person name="Bunk B."/>
            <person name="Sproer C."/>
            <person name="Schumann P."/>
            <person name="Evtushenko L.I."/>
            <person name="Kublanov I.V."/>
        </authorList>
    </citation>
    <scope>NUCLEOTIDE SEQUENCE</scope>
    <source>
        <strain evidence="2">DSM 106290</strain>
    </source>
</reference>
<dbReference type="InterPro" id="IPR051678">
    <property type="entry name" value="AGP_Transferase"/>
</dbReference>
<protein>
    <submittedName>
        <fullName evidence="2">Aminoglycoside phosphotransferase family protein</fullName>
    </submittedName>
</protein>
<keyword evidence="3" id="KW-1185">Reference proteome</keyword>